<dbReference type="HAMAP" id="MF_00214">
    <property type="entry name" value="AroD"/>
    <property type="match status" value="1"/>
</dbReference>
<feature type="binding site" evidence="4">
    <location>
        <begin position="44"/>
        <end position="46"/>
    </location>
    <ligand>
        <name>3-dehydroquinate</name>
        <dbReference type="ChEBI" id="CHEBI:32364"/>
    </ligand>
</feature>
<comment type="function">
    <text evidence="4">Involved in the third step of the chorismate pathway, which leads to the biosynthesis of aromatic amino acids. Catalyzes the cis-dehydration of 3-dehydroquinate (DHQ) and introduces the first double bond of the aromatic ring to yield 3-dehydroshikimate.</text>
</comment>
<evidence type="ECO:0000256" key="2">
    <source>
        <dbReference type="ARBA" id="ARBA00023239"/>
    </source>
</evidence>
<comment type="catalytic activity">
    <reaction evidence="1 4">
        <text>3-dehydroquinate = 3-dehydroshikimate + H2O</text>
        <dbReference type="Rhea" id="RHEA:21096"/>
        <dbReference type="ChEBI" id="CHEBI:15377"/>
        <dbReference type="ChEBI" id="CHEBI:16630"/>
        <dbReference type="ChEBI" id="CHEBI:32364"/>
        <dbReference type="EC" id="4.2.1.10"/>
    </reaction>
</comment>
<dbReference type="PROSITE" id="PS01028">
    <property type="entry name" value="DEHYDROQUINASE_I"/>
    <property type="match status" value="1"/>
</dbReference>
<dbReference type="PANTHER" id="PTHR43699:SF1">
    <property type="entry name" value="3-DEHYDROQUINATE DEHYDRATASE"/>
    <property type="match status" value="1"/>
</dbReference>
<dbReference type="GO" id="GO:0003855">
    <property type="term" value="F:3-dehydroquinate dehydratase activity"/>
    <property type="evidence" value="ECO:0007669"/>
    <property type="project" value="UniProtKB-EC"/>
</dbReference>
<dbReference type="Proteomes" id="UP001519271">
    <property type="component" value="Unassembled WGS sequence"/>
</dbReference>
<evidence type="ECO:0000256" key="4">
    <source>
        <dbReference type="HAMAP-Rule" id="MF_00214"/>
    </source>
</evidence>
<feature type="binding site" evidence="4">
    <location>
        <position position="234"/>
    </location>
    <ligand>
        <name>3-dehydroquinate</name>
        <dbReference type="ChEBI" id="CHEBI:32364"/>
    </ligand>
</feature>
<protein>
    <recommendedName>
        <fullName evidence="4">3-dehydroquinate dehydratase</fullName>
        <shortName evidence="4">3-dehydroquinase</shortName>
        <ecNumber evidence="4">4.2.1.10</ecNumber>
    </recommendedName>
    <alternativeName>
        <fullName evidence="4">Type I DHQase</fullName>
    </alternativeName>
    <alternativeName>
        <fullName evidence="4">Type I dehydroquinase</fullName>
        <shortName evidence="4">DHQ1</shortName>
    </alternativeName>
</protein>
<feature type="binding site" evidence="4">
    <location>
        <position position="230"/>
    </location>
    <ligand>
        <name>3-dehydroquinate</name>
        <dbReference type="ChEBI" id="CHEBI:32364"/>
    </ligand>
</feature>
<organism evidence="5 6">
    <name type="scientific">Youngiibacter multivorans</name>
    <dbReference type="NCBI Taxonomy" id="937251"/>
    <lineage>
        <taxon>Bacteria</taxon>
        <taxon>Bacillati</taxon>
        <taxon>Bacillota</taxon>
        <taxon>Clostridia</taxon>
        <taxon>Eubacteriales</taxon>
        <taxon>Clostridiaceae</taxon>
        <taxon>Youngiibacter</taxon>
    </lineage>
</organism>
<dbReference type="Pfam" id="PF01487">
    <property type="entry name" value="DHquinase_I"/>
    <property type="match status" value="1"/>
</dbReference>
<feature type="active site" description="Schiff-base intermediate with substrate" evidence="4">
    <location>
        <position position="168"/>
    </location>
</feature>
<dbReference type="InterPro" id="IPR050146">
    <property type="entry name" value="Type-I_3-dehydroquinase"/>
</dbReference>
<feature type="binding site" evidence="4">
    <location>
        <position position="80"/>
    </location>
    <ligand>
        <name>3-dehydroquinate</name>
        <dbReference type="ChEBI" id="CHEBI:32364"/>
    </ligand>
</feature>
<dbReference type="NCBIfam" id="TIGR01093">
    <property type="entry name" value="aroD"/>
    <property type="match status" value="1"/>
</dbReference>
<accession>A0ABS4G4D8</accession>
<comment type="caution">
    <text evidence="4">Lacks conserved residue(s) required for the propagation of feature annotation.</text>
</comment>
<dbReference type="InterPro" id="IPR018508">
    <property type="entry name" value="3-dehydroquinate_DH_AS"/>
</dbReference>
<evidence type="ECO:0000313" key="6">
    <source>
        <dbReference type="Proteomes" id="UP001519271"/>
    </source>
</evidence>
<comment type="similarity">
    <text evidence="4">Belongs to the type-I 3-dehydroquinase family.</text>
</comment>
<dbReference type="Gene3D" id="3.20.20.70">
    <property type="entry name" value="Aldolase class I"/>
    <property type="match status" value="1"/>
</dbReference>
<dbReference type="EC" id="4.2.1.10" evidence="4"/>
<comment type="subunit">
    <text evidence="4">Homodimer.</text>
</comment>
<evidence type="ECO:0000256" key="3">
    <source>
        <dbReference type="ARBA" id="ARBA00023270"/>
    </source>
</evidence>
<dbReference type="InterPro" id="IPR001381">
    <property type="entry name" value="DHquinase_I"/>
</dbReference>
<dbReference type="RefSeq" id="WP_209459598.1">
    <property type="nucleotide sequence ID" value="NZ_JAGGKC010000014.1"/>
</dbReference>
<feature type="active site" description="Proton donor/acceptor" evidence="4">
    <location>
        <position position="141"/>
    </location>
</feature>
<feature type="binding site" evidence="4">
    <location>
        <position position="211"/>
    </location>
    <ligand>
        <name>3-dehydroquinate</name>
        <dbReference type="ChEBI" id="CHEBI:32364"/>
    </ligand>
</feature>
<proteinExistence type="inferred from homology"/>
<keyword evidence="2 4" id="KW-0456">Lyase</keyword>
<dbReference type="CDD" id="cd00502">
    <property type="entry name" value="DHQase_I"/>
    <property type="match status" value="1"/>
</dbReference>
<keyword evidence="3 4" id="KW-0704">Schiff base</keyword>
<comment type="caution">
    <text evidence="5">The sequence shown here is derived from an EMBL/GenBank/DDBJ whole genome shotgun (WGS) entry which is preliminary data.</text>
</comment>
<dbReference type="PANTHER" id="PTHR43699">
    <property type="entry name" value="3-DEHYDROQUINATE DEHYDRATASE"/>
    <property type="match status" value="1"/>
</dbReference>
<dbReference type="EMBL" id="JAGGKC010000014">
    <property type="protein sequence ID" value="MBP1919399.1"/>
    <property type="molecule type" value="Genomic_DNA"/>
</dbReference>
<keyword evidence="6" id="KW-1185">Reference proteome</keyword>
<reference evidence="5 6" key="1">
    <citation type="submission" date="2021-03" db="EMBL/GenBank/DDBJ databases">
        <title>Genomic Encyclopedia of Type Strains, Phase IV (KMG-IV): sequencing the most valuable type-strain genomes for metagenomic binning, comparative biology and taxonomic classification.</title>
        <authorList>
            <person name="Goeker M."/>
        </authorList>
    </citation>
    <scope>NUCLEOTIDE SEQUENCE [LARGE SCALE GENOMIC DNA]</scope>
    <source>
        <strain evidence="5 6">DSM 6139</strain>
    </source>
</reference>
<keyword evidence="4" id="KW-0057">Aromatic amino acid biosynthesis</keyword>
<keyword evidence="4" id="KW-0028">Amino-acid biosynthesis</keyword>
<comment type="pathway">
    <text evidence="4">Metabolic intermediate biosynthesis; chorismate biosynthesis; chorismate from D-erythrose 4-phosphate and phosphoenolpyruvate: step 3/7.</text>
</comment>
<name>A0ABS4G4D8_9CLOT</name>
<gene>
    <name evidence="4" type="primary">aroD</name>
    <name evidence="5" type="ORF">J2Z34_001888</name>
</gene>
<sequence>MVEVKGIEIGTGKPKICVPIVSRDAEGIIESARLIAKSQADLAEWRADLYEGHEDTDKVIEVLKSLRKAIGDKPLMFTLRSAQEGGGSSLSGEQAARLLVNAAASGNTDLLDIEMFSYGGFLRSAVDPAKGCSVSVVGSYHDFHKTPDKAEIMDRLAEIHESGADISKIAVMPKSKRDVLDLLDAALTLNEKNPEITLICISMSGIGALSRLTGEFFGSAVTFAAIGEGSAPGQIGIESLATVQDVLHSSLG</sequence>
<evidence type="ECO:0000256" key="1">
    <source>
        <dbReference type="ARBA" id="ARBA00001864"/>
    </source>
</evidence>
<dbReference type="SUPFAM" id="SSF51569">
    <property type="entry name" value="Aldolase"/>
    <property type="match status" value="1"/>
</dbReference>
<dbReference type="InterPro" id="IPR013785">
    <property type="entry name" value="Aldolase_TIM"/>
</dbReference>
<evidence type="ECO:0000313" key="5">
    <source>
        <dbReference type="EMBL" id="MBP1919399.1"/>
    </source>
</evidence>